<evidence type="ECO:0000256" key="1">
    <source>
        <dbReference type="SAM" id="MobiDB-lite"/>
    </source>
</evidence>
<organism evidence="2 3">
    <name type="scientific">Hirundo rustica rustica</name>
    <dbReference type="NCBI Taxonomy" id="333673"/>
    <lineage>
        <taxon>Eukaryota</taxon>
        <taxon>Metazoa</taxon>
        <taxon>Chordata</taxon>
        <taxon>Craniata</taxon>
        <taxon>Vertebrata</taxon>
        <taxon>Euteleostomi</taxon>
        <taxon>Archelosauria</taxon>
        <taxon>Archosauria</taxon>
        <taxon>Dinosauria</taxon>
        <taxon>Saurischia</taxon>
        <taxon>Theropoda</taxon>
        <taxon>Coelurosauria</taxon>
        <taxon>Aves</taxon>
        <taxon>Neognathae</taxon>
        <taxon>Neoaves</taxon>
        <taxon>Telluraves</taxon>
        <taxon>Australaves</taxon>
        <taxon>Passeriformes</taxon>
        <taxon>Sylvioidea</taxon>
        <taxon>Hirundinidae</taxon>
        <taxon>Hirundo</taxon>
    </lineage>
</organism>
<reference evidence="2 3" key="1">
    <citation type="submission" date="2018-07" db="EMBL/GenBank/DDBJ databases">
        <title>A high quality draft genome assembly of the barn swallow (H. rustica rustica).</title>
        <authorList>
            <person name="Formenti G."/>
            <person name="Chiara M."/>
            <person name="Poveda L."/>
            <person name="Francoijs K.-J."/>
            <person name="Bonisoli-Alquati A."/>
            <person name="Canova L."/>
            <person name="Gianfranceschi L."/>
            <person name="Horner D.S."/>
            <person name="Saino N."/>
        </authorList>
    </citation>
    <scope>NUCLEOTIDE SEQUENCE [LARGE SCALE GENOMIC DNA]</scope>
    <source>
        <strain evidence="2">Chelidonia</strain>
        <tissue evidence="2">Blood</tissue>
    </source>
</reference>
<name>A0A3M0IUX9_HIRRU</name>
<comment type="caution">
    <text evidence="2">The sequence shown here is derived from an EMBL/GenBank/DDBJ whole genome shotgun (WGS) entry which is preliminary data.</text>
</comment>
<protein>
    <submittedName>
        <fullName evidence="2">Uncharacterized protein</fullName>
    </submittedName>
</protein>
<sequence>MWLQQLDQVTPETENSSSSYLQKPVAPSVKRGDDGGMDIAAIQALGTQKERKHSQEKRKGISEQREEKRHLSSSLTVCRTRPDPGGALSSSGRGTPGCGGAVTRCWVPVVVALWCHGVAGSVSLSLEMTLCVWPRMP</sequence>
<accession>A0A3M0IUX9</accession>
<feature type="region of interest" description="Disordered" evidence="1">
    <location>
        <begin position="1"/>
        <end position="98"/>
    </location>
</feature>
<feature type="compositionally biased region" description="Basic and acidic residues" evidence="1">
    <location>
        <begin position="57"/>
        <end position="70"/>
    </location>
</feature>
<keyword evidence="3" id="KW-1185">Reference proteome</keyword>
<dbReference type="Proteomes" id="UP000269221">
    <property type="component" value="Unassembled WGS sequence"/>
</dbReference>
<gene>
    <name evidence="2" type="ORF">DUI87_31920</name>
</gene>
<evidence type="ECO:0000313" key="3">
    <source>
        <dbReference type="Proteomes" id="UP000269221"/>
    </source>
</evidence>
<dbReference type="EMBL" id="QRBI01000235">
    <property type="protein sequence ID" value="RMB91690.1"/>
    <property type="molecule type" value="Genomic_DNA"/>
</dbReference>
<feature type="compositionally biased region" description="Polar residues" evidence="1">
    <location>
        <begin position="1"/>
        <end position="21"/>
    </location>
</feature>
<dbReference type="AlphaFoldDB" id="A0A3M0IUX9"/>
<proteinExistence type="predicted"/>
<evidence type="ECO:0000313" key="2">
    <source>
        <dbReference type="EMBL" id="RMB91690.1"/>
    </source>
</evidence>